<gene>
    <name evidence="2" type="ORF">AOQ84DRAFT_390162</name>
</gene>
<dbReference type="EMBL" id="KV750062">
    <property type="protein sequence ID" value="OCL06478.1"/>
    <property type="molecule type" value="Genomic_DNA"/>
</dbReference>
<reference evidence="2 3" key="1">
    <citation type="journal article" date="2016" name="Nat. Commun.">
        <title>Ectomycorrhizal ecology is imprinted in the genome of the dominant symbiotic fungus Cenococcum geophilum.</title>
        <authorList>
            <consortium name="DOE Joint Genome Institute"/>
            <person name="Peter M."/>
            <person name="Kohler A."/>
            <person name="Ohm R.A."/>
            <person name="Kuo A."/>
            <person name="Krutzmann J."/>
            <person name="Morin E."/>
            <person name="Arend M."/>
            <person name="Barry K.W."/>
            <person name="Binder M."/>
            <person name="Choi C."/>
            <person name="Clum A."/>
            <person name="Copeland A."/>
            <person name="Grisel N."/>
            <person name="Haridas S."/>
            <person name="Kipfer T."/>
            <person name="LaButti K."/>
            <person name="Lindquist E."/>
            <person name="Lipzen A."/>
            <person name="Maire R."/>
            <person name="Meier B."/>
            <person name="Mihaltcheva S."/>
            <person name="Molinier V."/>
            <person name="Murat C."/>
            <person name="Poggeler S."/>
            <person name="Quandt C.A."/>
            <person name="Sperisen C."/>
            <person name="Tritt A."/>
            <person name="Tisserant E."/>
            <person name="Crous P.W."/>
            <person name="Henrissat B."/>
            <person name="Nehls U."/>
            <person name="Egli S."/>
            <person name="Spatafora J.W."/>
            <person name="Grigoriev I.V."/>
            <person name="Martin F.M."/>
        </authorList>
    </citation>
    <scope>NUCLEOTIDE SEQUENCE [LARGE SCALE GENOMIC DNA]</scope>
    <source>
        <strain evidence="2 3">CBS 207.34</strain>
    </source>
</reference>
<keyword evidence="3" id="KW-1185">Reference proteome</keyword>
<protein>
    <submittedName>
        <fullName evidence="2">Uncharacterized protein</fullName>
    </submittedName>
</protein>
<proteinExistence type="predicted"/>
<evidence type="ECO:0000256" key="1">
    <source>
        <dbReference type="SAM" id="MobiDB-lite"/>
    </source>
</evidence>
<accession>A0A8E2EY42</accession>
<feature type="region of interest" description="Disordered" evidence="1">
    <location>
        <begin position="316"/>
        <end position="367"/>
    </location>
</feature>
<feature type="compositionally biased region" description="Pro residues" evidence="1">
    <location>
        <begin position="13"/>
        <end position="26"/>
    </location>
</feature>
<name>A0A8E2EY42_9PEZI</name>
<evidence type="ECO:0000313" key="3">
    <source>
        <dbReference type="Proteomes" id="UP000250140"/>
    </source>
</evidence>
<feature type="region of interest" description="Disordered" evidence="1">
    <location>
        <begin position="9"/>
        <end position="31"/>
    </location>
</feature>
<evidence type="ECO:0000313" key="2">
    <source>
        <dbReference type="EMBL" id="OCL06478.1"/>
    </source>
</evidence>
<dbReference type="OrthoDB" id="3485856at2759"/>
<sequence length="367" mass="41917">MISLKYNAFPSPNTTPPIPQLPPSPPTSNEKYRDPVRRILRLFQLRKAGKLEPKPWTKIWLSPKGYQGLLQQLDKDRGLKNYVENKIRYDFDPRCCYFTIRMPTALHERFIRNICDEINSQLRRRINSAVPSVTDVLQSIKESGSPTISLADNAARSPDASFYQKKTAYPSVVLEISYSQKRKDLPRIAESYILDSDLNIQVVVGLDIDYKKTKEATLSVWRARIERDKDGDIGICKTVIDAAPFRTAEGEAVKPGELVLRLNDFALMQTLGDITEADREIPVVSIPFEVLAQLLAESEEVYEGLESKTGLKNNCPIRKRRRMSSSSLDSSEDDHTAPQSQRAQKADDADQDWNPDDKRRRKNYRIM</sequence>
<dbReference type="Proteomes" id="UP000250140">
    <property type="component" value="Unassembled WGS sequence"/>
</dbReference>
<organism evidence="2 3">
    <name type="scientific">Glonium stellatum</name>
    <dbReference type="NCBI Taxonomy" id="574774"/>
    <lineage>
        <taxon>Eukaryota</taxon>
        <taxon>Fungi</taxon>
        <taxon>Dikarya</taxon>
        <taxon>Ascomycota</taxon>
        <taxon>Pezizomycotina</taxon>
        <taxon>Dothideomycetes</taxon>
        <taxon>Pleosporomycetidae</taxon>
        <taxon>Gloniales</taxon>
        <taxon>Gloniaceae</taxon>
        <taxon>Glonium</taxon>
    </lineage>
</organism>
<dbReference type="AlphaFoldDB" id="A0A8E2EY42"/>